<dbReference type="Proteomes" id="UP001141552">
    <property type="component" value="Unassembled WGS sequence"/>
</dbReference>
<keyword evidence="3" id="KW-1185">Reference proteome</keyword>
<dbReference type="EMBL" id="JAKUCV010006043">
    <property type="protein sequence ID" value="KAJ4828927.1"/>
    <property type="molecule type" value="Genomic_DNA"/>
</dbReference>
<proteinExistence type="predicted"/>
<protein>
    <submittedName>
        <fullName evidence="2">Uncharacterized protein</fullName>
    </submittedName>
</protein>
<feature type="region of interest" description="Disordered" evidence="1">
    <location>
        <begin position="1"/>
        <end position="25"/>
    </location>
</feature>
<organism evidence="2 3">
    <name type="scientific">Turnera subulata</name>
    <dbReference type="NCBI Taxonomy" id="218843"/>
    <lineage>
        <taxon>Eukaryota</taxon>
        <taxon>Viridiplantae</taxon>
        <taxon>Streptophyta</taxon>
        <taxon>Embryophyta</taxon>
        <taxon>Tracheophyta</taxon>
        <taxon>Spermatophyta</taxon>
        <taxon>Magnoliopsida</taxon>
        <taxon>eudicotyledons</taxon>
        <taxon>Gunneridae</taxon>
        <taxon>Pentapetalae</taxon>
        <taxon>rosids</taxon>
        <taxon>fabids</taxon>
        <taxon>Malpighiales</taxon>
        <taxon>Passifloraceae</taxon>
        <taxon>Turnera</taxon>
    </lineage>
</organism>
<feature type="compositionally biased region" description="Basic and acidic residues" evidence="1">
    <location>
        <begin position="1"/>
        <end position="10"/>
    </location>
</feature>
<accession>A0A9Q0FCR5</accession>
<evidence type="ECO:0000256" key="1">
    <source>
        <dbReference type="SAM" id="MobiDB-lite"/>
    </source>
</evidence>
<comment type="caution">
    <text evidence="2">The sequence shown here is derived from an EMBL/GenBank/DDBJ whole genome shotgun (WGS) entry which is preliminary data.</text>
</comment>
<sequence>MGAMTAKEEGMSALSAAEESSRDPLAVPVSNRVEPARFVGGLAVVDVADCAAVEVELLPLEPDSDGTNDEGATPVVGVGEREMKHLDWYVKISIGAALVGASMELFMIKTGFCV</sequence>
<reference evidence="2" key="2">
    <citation type="journal article" date="2023" name="Plants (Basel)">
        <title>Annotation of the Turnera subulata (Passifloraceae) Draft Genome Reveals the S-Locus Evolved after the Divergence of Turneroideae from Passifloroideae in a Stepwise Manner.</title>
        <authorList>
            <person name="Henning P.M."/>
            <person name="Roalson E.H."/>
            <person name="Mir W."/>
            <person name="McCubbin A.G."/>
            <person name="Shore J.S."/>
        </authorList>
    </citation>
    <scope>NUCLEOTIDE SEQUENCE</scope>
    <source>
        <strain evidence="2">F60SS</strain>
    </source>
</reference>
<dbReference type="AlphaFoldDB" id="A0A9Q0FCR5"/>
<evidence type="ECO:0000313" key="2">
    <source>
        <dbReference type="EMBL" id="KAJ4828927.1"/>
    </source>
</evidence>
<reference evidence="2" key="1">
    <citation type="submission" date="2022-02" db="EMBL/GenBank/DDBJ databases">
        <authorList>
            <person name="Henning P.M."/>
            <person name="McCubbin A.G."/>
            <person name="Shore J.S."/>
        </authorList>
    </citation>
    <scope>NUCLEOTIDE SEQUENCE</scope>
    <source>
        <strain evidence="2">F60SS</strain>
        <tissue evidence="2">Leaves</tissue>
    </source>
</reference>
<gene>
    <name evidence="2" type="ORF">Tsubulata_040075</name>
</gene>
<dbReference type="OrthoDB" id="1845550at2759"/>
<evidence type="ECO:0000313" key="3">
    <source>
        <dbReference type="Proteomes" id="UP001141552"/>
    </source>
</evidence>
<name>A0A9Q0FCR5_9ROSI</name>